<dbReference type="Proteomes" id="UP000265520">
    <property type="component" value="Unassembled WGS sequence"/>
</dbReference>
<organism evidence="1 2">
    <name type="scientific">Trifolium medium</name>
    <dbReference type="NCBI Taxonomy" id="97028"/>
    <lineage>
        <taxon>Eukaryota</taxon>
        <taxon>Viridiplantae</taxon>
        <taxon>Streptophyta</taxon>
        <taxon>Embryophyta</taxon>
        <taxon>Tracheophyta</taxon>
        <taxon>Spermatophyta</taxon>
        <taxon>Magnoliopsida</taxon>
        <taxon>eudicotyledons</taxon>
        <taxon>Gunneridae</taxon>
        <taxon>Pentapetalae</taxon>
        <taxon>rosids</taxon>
        <taxon>fabids</taxon>
        <taxon>Fabales</taxon>
        <taxon>Fabaceae</taxon>
        <taxon>Papilionoideae</taxon>
        <taxon>50 kb inversion clade</taxon>
        <taxon>NPAAA clade</taxon>
        <taxon>Hologalegina</taxon>
        <taxon>IRL clade</taxon>
        <taxon>Trifolieae</taxon>
        <taxon>Trifolium</taxon>
    </lineage>
</organism>
<sequence length="81" mass="9061">MGALRTWTKNNSIYDKGLVAHEHEAAKSHNVQEIQLRAGHLASRSDHEPTTIQNALVLLAWFLAQMTMGRPKCQNVLDLLA</sequence>
<dbReference type="EMBL" id="LXQA010028886">
    <property type="protein sequence ID" value="MCH95065.1"/>
    <property type="molecule type" value="Genomic_DNA"/>
</dbReference>
<keyword evidence="2" id="KW-1185">Reference proteome</keyword>
<protein>
    <submittedName>
        <fullName evidence="1">Uncharacterized protein</fullName>
    </submittedName>
</protein>
<accession>A0A392N7E2</accession>
<evidence type="ECO:0000313" key="1">
    <source>
        <dbReference type="EMBL" id="MCH95065.1"/>
    </source>
</evidence>
<reference evidence="1 2" key="1">
    <citation type="journal article" date="2018" name="Front. Plant Sci.">
        <title>Red Clover (Trifolium pratense) and Zigzag Clover (T. medium) - A Picture of Genomic Similarities and Differences.</title>
        <authorList>
            <person name="Dluhosova J."/>
            <person name="Istvanek J."/>
            <person name="Nedelnik J."/>
            <person name="Repkova J."/>
        </authorList>
    </citation>
    <scope>NUCLEOTIDE SEQUENCE [LARGE SCALE GENOMIC DNA]</scope>
    <source>
        <strain evidence="2">cv. 10/8</strain>
        <tissue evidence="1">Leaf</tissue>
    </source>
</reference>
<comment type="caution">
    <text evidence="1">The sequence shown here is derived from an EMBL/GenBank/DDBJ whole genome shotgun (WGS) entry which is preliminary data.</text>
</comment>
<dbReference type="AlphaFoldDB" id="A0A392N7E2"/>
<name>A0A392N7E2_9FABA</name>
<evidence type="ECO:0000313" key="2">
    <source>
        <dbReference type="Proteomes" id="UP000265520"/>
    </source>
</evidence>
<proteinExistence type="predicted"/>